<dbReference type="FunFam" id="3.30.565.10:FF:000010">
    <property type="entry name" value="Sensor histidine kinase RcsC"/>
    <property type="match status" value="1"/>
</dbReference>
<reference evidence="8 9" key="2">
    <citation type="journal article" date="2011" name="J. Bacteriol.">
        <title>Complete genome sequence of strain HTCC2503T of Parvularcula bermudensis, the type species of the order "Parvularculales" in the class Alphaproteobacteria.</title>
        <authorList>
            <person name="Oh H.M."/>
            <person name="Kang I."/>
            <person name="Vergin K.L."/>
            <person name="Kang D."/>
            <person name="Rhee K.H."/>
            <person name="Giovannoni S.J."/>
            <person name="Cho J.C."/>
        </authorList>
    </citation>
    <scope>NUCLEOTIDE SEQUENCE [LARGE SCALE GENOMIC DNA]</scope>
    <source>
        <strain evidence="9">ATCC BAA-594 / HTCC2503 / KCTC 12087</strain>
    </source>
</reference>
<dbReference type="PANTHER" id="PTHR45339">
    <property type="entry name" value="HYBRID SIGNAL TRANSDUCTION HISTIDINE KINASE J"/>
    <property type="match status" value="1"/>
</dbReference>
<dbReference type="InterPro" id="IPR036097">
    <property type="entry name" value="HisK_dim/P_sf"/>
</dbReference>
<dbReference type="SMART" id="SM00448">
    <property type="entry name" value="REC"/>
    <property type="match status" value="1"/>
</dbReference>
<dbReference type="PANTHER" id="PTHR45339:SF5">
    <property type="entry name" value="HISTIDINE KINASE"/>
    <property type="match status" value="1"/>
</dbReference>
<evidence type="ECO:0000256" key="4">
    <source>
        <dbReference type="ARBA" id="ARBA00023012"/>
    </source>
</evidence>
<evidence type="ECO:0000256" key="1">
    <source>
        <dbReference type="ARBA" id="ARBA00000085"/>
    </source>
</evidence>
<proteinExistence type="predicted"/>
<keyword evidence="3 5" id="KW-0597">Phosphoprotein</keyword>
<evidence type="ECO:0000256" key="5">
    <source>
        <dbReference type="PROSITE-ProRule" id="PRU00169"/>
    </source>
</evidence>
<dbReference type="InterPro" id="IPR004358">
    <property type="entry name" value="Sig_transdc_His_kin-like_C"/>
</dbReference>
<protein>
    <recommendedName>
        <fullName evidence="2">histidine kinase</fullName>
        <ecNumber evidence="2">2.7.13.3</ecNumber>
    </recommendedName>
</protein>
<dbReference type="SUPFAM" id="SSF52172">
    <property type="entry name" value="CheY-like"/>
    <property type="match status" value="2"/>
</dbReference>
<dbReference type="InterPro" id="IPR003594">
    <property type="entry name" value="HATPase_dom"/>
</dbReference>
<dbReference type="Pfam" id="PF02518">
    <property type="entry name" value="HATPase_c"/>
    <property type="match status" value="1"/>
</dbReference>
<dbReference type="PRINTS" id="PR00344">
    <property type="entry name" value="BCTRLSENSOR"/>
</dbReference>
<accession>E0TGV7</accession>
<feature type="domain" description="Response regulatory" evidence="7">
    <location>
        <begin position="433"/>
        <end position="550"/>
    </location>
</feature>
<dbReference type="InterPro" id="IPR036890">
    <property type="entry name" value="HATPase_C_sf"/>
</dbReference>
<dbReference type="Proteomes" id="UP000001302">
    <property type="component" value="Chromosome"/>
</dbReference>
<evidence type="ECO:0000313" key="8">
    <source>
        <dbReference type="EMBL" id="ADM10716.1"/>
    </source>
</evidence>
<feature type="modified residue" description="4-aspartylphosphate" evidence="5">
    <location>
        <position position="482"/>
    </location>
</feature>
<dbReference type="CDD" id="cd00082">
    <property type="entry name" value="HisKA"/>
    <property type="match status" value="1"/>
</dbReference>
<dbReference type="STRING" id="314260.PB2503_13394"/>
<dbReference type="InterPro" id="IPR003661">
    <property type="entry name" value="HisK_dim/P_dom"/>
</dbReference>
<comment type="catalytic activity">
    <reaction evidence="1">
        <text>ATP + protein L-histidine = ADP + protein N-phospho-L-histidine.</text>
        <dbReference type="EC" id="2.7.13.3"/>
    </reaction>
</comment>
<keyword evidence="4" id="KW-0902">Two-component regulatory system</keyword>
<dbReference type="HOGENOM" id="CLU_000445_114_15_5"/>
<dbReference type="RefSeq" id="WP_013301690.1">
    <property type="nucleotide sequence ID" value="NC_014414.1"/>
</dbReference>
<dbReference type="InterPro" id="IPR005467">
    <property type="entry name" value="His_kinase_dom"/>
</dbReference>
<dbReference type="CDD" id="cd16922">
    <property type="entry name" value="HATPase_EvgS-ArcB-TorS-like"/>
    <property type="match status" value="1"/>
</dbReference>
<evidence type="ECO:0000256" key="3">
    <source>
        <dbReference type="ARBA" id="ARBA00022553"/>
    </source>
</evidence>
<feature type="domain" description="Histidine kinase" evidence="6">
    <location>
        <begin position="69"/>
        <end position="291"/>
    </location>
</feature>
<dbReference type="EMBL" id="CP002156">
    <property type="protein sequence ID" value="ADM10716.1"/>
    <property type="molecule type" value="Genomic_DNA"/>
</dbReference>
<dbReference type="Pfam" id="PF00512">
    <property type="entry name" value="HisKA"/>
    <property type="match status" value="1"/>
</dbReference>
<keyword evidence="9" id="KW-1185">Reference proteome</keyword>
<dbReference type="SUPFAM" id="SSF55874">
    <property type="entry name" value="ATPase domain of HSP90 chaperone/DNA topoisomerase II/histidine kinase"/>
    <property type="match status" value="1"/>
</dbReference>
<sequence>MSRSFGDILTEAGYTVRLGEELPAFQAGLVAGDEFETTTYALGGGRAMVALSKTTSHLPRGATSHHVATISHELRTPLNGILGMAGLLLDGNLSASQDCYVKAIRQSGEDLLTLINDLLDFSRLEAGRIELEEEPTNLRIIVEAVTELLAPRCAQKDLDIASFVDPAVPQTVFADEGRIKQVIFNILGNAVKFTDRGGIAVFMTADPDDQAGTTNISVRIEDTGVGIDPERQSSIFEQFDRGARAAGDRSEGTGLGLAIARNLARAMGGDIVVESVPGEGSAFTFNFVSKVDQPAEDLKHRIEPEFPVAVCIRSKIQRRAMELQLSGLGINRYLVSDSVPMVKAWLARTPNACLLMDMVLATTYGAELTGVAQRSVVLLTDAARGRYDSFRRMGFDAYLLKPVRTKSLIAQVTGKDLSEDEYVASDTQQDRMRILLAEDNPINALLARTVLSRLSPDVDVAKNGQDALSKLEMKRYSLLVTDIRMPVVDGLALMRHVRAEEGPHQDMPIVALSANASPGEITACMEAGASDFVSKPFEPDDLLRRIRQVLDAHGMAADIGVEAVG</sequence>
<name>E0TGV7_PARBH</name>
<dbReference type="eggNOG" id="COG0745">
    <property type="taxonomic scope" value="Bacteria"/>
</dbReference>
<dbReference type="SMART" id="SM00388">
    <property type="entry name" value="HisKA"/>
    <property type="match status" value="1"/>
</dbReference>
<dbReference type="GO" id="GO:0000155">
    <property type="term" value="F:phosphorelay sensor kinase activity"/>
    <property type="evidence" value="ECO:0007669"/>
    <property type="project" value="InterPro"/>
</dbReference>
<evidence type="ECO:0000259" key="7">
    <source>
        <dbReference type="PROSITE" id="PS50110"/>
    </source>
</evidence>
<dbReference type="InterPro" id="IPR011006">
    <property type="entry name" value="CheY-like_superfamily"/>
</dbReference>
<dbReference type="EC" id="2.7.13.3" evidence="2"/>
<dbReference type="InterPro" id="IPR001789">
    <property type="entry name" value="Sig_transdc_resp-reg_receiver"/>
</dbReference>
<dbReference type="KEGG" id="pbr:PB2503_13394"/>
<dbReference type="SUPFAM" id="SSF47384">
    <property type="entry name" value="Homodimeric domain of signal transducing histidine kinase"/>
    <property type="match status" value="1"/>
</dbReference>
<reference evidence="9" key="1">
    <citation type="submission" date="2010-08" db="EMBL/GenBank/DDBJ databases">
        <title>Genome sequence of Parvularcula bermudensis HTCC2503.</title>
        <authorList>
            <person name="Kang D.-M."/>
            <person name="Oh H.-M."/>
            <person name="Cho J.-C."/>
        </authorList>
    </citation>
    <scope>NUCLEOTIDE SEQUENCE [LARGE SCALE GENOMIC DNA]</scope>
    <source>
        <strain evidence="9">ATCC BAA-594 / HTCC2503 / KCTC 12087</strain>
    </source>
</reference>
<evidence type="ECO:0000256" key="2">
    <source>
        <dbReference type="ARBA" id="ARBA00012438"/>
    </source>
</evidence>
<evidence type="ECO:0000313" key="9">
    <source>
        <dbReference type="Proteomes" id="UP000001302"/>
    </source>
</evidence>
<organism evidence="8 9">
    <name type="scientific">Parvularcula bermudensis (strain ATCC BAA-594 / HTCC2503 / KCTC 12087)</name>
    <dbReference type="NCBI Taxonomy" id="314260"/>
    <lineage>
        <taxon>Bacteria</taxon>
        <taxon>Pseudomonadati</taxon>
        <taxon>Pseudomonadota</taxon>
        <taxon>Alphaproteobacteria</taxon>
        <taxon>Parvularculales</taxon>
        <taxon>Parvularculaceae</taxon>
        <taxon>Parvularcula</taxon>
    </lineage>
</organism>
<evidence type="ECO:0000259" key="6">
    <source>
        <dbReference type="PROSITE" id="PS50109"/>
    </source>
</evidence>
<dbReference type="eggNOG" id="COG2205">
    <property type="taxonomic scope" value="Bacteria"/>
</dbReference>
<dbReference type="Pfam" id="PF00072">
    <property type="entry name" value="Response_reg"/>
    <property type="match status" value="1"/>
</dbReference>
<dbReference type="SMART" id="SM00387">
    <property type="entry name" value="HATPase_c"/>
    <property type="match status" value="1"/>
</dbReference>
<dbReference type="Gene3D" id="1.10.287.130">
    <property type="match status" value="1"/>
</dbReference>
<dbReference type="AlphaFoldDB" id="E0TGV7"/>
<keyword evidence="8" id="KW-0808">Transferase</keyword>
<dbReference type="PROSITE" id="PS50109">
    <property type="entry name" value="HIS_KIN"/>
    <property type="match status" value="1"/>
</dbReference>
<keyword evidence="8" id="KW-0418">Kinase</keyword>
<dbReference type="CDD" id="cd17546">
    <property type="entry name" value="REC_hyHK_CKI1_RcsC-like"/>
    <property type="match status" value="1"/>
</dbReference>
<gene>
    <name evidence="8" type="ordered locus">PB2503_13394</name>
</gene>
<dbReference type="Gene3D" id="3.30.565.10">
    <property type="entry name" value="Histidine kinase-like ATPase, C-terminal domain"/>
    <property type="match status" value="1"/>
</dbReference>
<dbReference type="OrthoDB" id="9801651at2"/>
<dbReference type="PROSITE" id="PS50110">
    <property type="entry name" value="RESPONSE_REGULATORY"/>
    <property type="match status" value="1"/>
</dbReference>
<dbReference type="Gene3D" id="3.40.50.2300">
    <property type="match status" value="2"/>
</dbReference>